<evidence type="ECO:0000256" key="1">
    <source>
        <dbReference type="ARBA" id="ARBA00022630"/>
    </source>
</evidence>
<protein>
    <recommendedName>
        <fullName evidence="4">FAD-binding PCMH-type domain-containing protein</fullName>
    </recommendedName>
</protein>
<dbReference type="Pfam" id="PF00941">
    <property type="entry name" value="FAD_binding_5"/>
    <property type="match status" value="1"/>
</dbReference>
<dbReference type="InterPro" id="IPR016166">
    <property type="entry name" value="FAD-bd_PCMH"/>
</dbReference>
<keyword evidence="2" id="KW-0274">FAD</keyword>
<evidence type="ECO:0000256" key="3">
    <source>
        <dbReference type="ARBA" id="ARBA00023002"/>
    </source>
</evidence>
<dbReference type="InterPro" id="IPR051312">
    <property type="entry name" value="Diverse_Substr_Oxidored"/>
</dbReference>
<accession>A0A382BLZ0</accession>
<evidence type="ECO:0000259" key="4">
    <source>
        <dbReference type="PROSITE" id="PS51387"/>
    </source>
</evidence>
<gene>
    <name evidence="5" type="ORF">METZ01_LOCUS167694</name>
</gene>
<dbReference type="InterPro" id="IPR016169">
    <property type="entry name" value="FAD-bd_PCMH_sub2"/>
</dbReference>
<dbReference type="PROSITE" id="PS51387">
    <property type="entry name" value="FAD_PCMH"/>
    <property type="match status" value="1"/>
</dbReference>
<dbReference type="SUPFAM" id="SSF56176">
    <property type="entry name" value="FAD-binding/transporter-associated domain-like"/>
    <property type="match status" value="1"/>
</dbReference>
<reference evidence="5" key="1">
    <citation type="submission" date="2018-05" db="EMBL/GenBank/DDBJ databases">
        <authorList>
            <person name="Lanie J.A."/>
            <person name="Ng W.-L."/>
            <person name="Kazmierczak K.M."/>
            <person name="Andrzejewski T.M."/>
            <person name="Davidsen T.M."/>
            <person name="Wayne K.J."/>
            <person name="Tettelin H."/>
            <person name="Glass J.I."/>
            <person name="Rusch D."/>
            <person name="Podicherti R."/>
            <person name="Tsui H.-C.T."/>
            <person name="Winkler M.E."/>
        </authorList>
    </citation>
    <scope>NUCLEOTIDE SEQUENCE</scope>
</reference>
<dbReference type="InterPro" id="IPR005107">
    <property type="entry name" value="CO_DH_flav_C"/>
</dbReference>
<evidence type="ECO:0000313" key="5">
    <source>
        <dbReference type="EMBL" id="SVB14840.1"/>
    </source>
</evidence>
<sequence>MIPESFDYQRASSVSEAISLLQQHGEDAKIVAGGHSLVPTMKLRLATPGTLIDIGGISELKYINDKGDYLAIGAGATHWMIESSDLIQKKAPGLSQAAAQVGDVQVRNRGTIGGVLAHSDPQADYPGVVLALDATLVVQGSRGERTIAVSDYFTGLWETALGDDELLTEVRIPTDSANANSCYLKFPQPASRYPYVGCAVAMDSSAGSCSDIRVGFSGVGETAFRDSGIEDALRGNTLNESAIASASAKAADGRSVLSDVFVSEEYRRAMAQVYVKRALTQLS</sequence>
<dbReference type="EMBL" id="UINC01030437">
    <property type="protein sequence ID" value="SVB14840.1"/>
    <property type="molecule type" value="Genomic_DNA"/>
</dbReference>
<dbReference type="SMART" id="SM01092">
    <property type="entry name" value="CO_deh_flav_C"/>
    <property type="match status" value="1"/>
</dbReference>
<dbReference type="SUPFAM" id="SSF55447">
    <property type="entry name" value="CO dehydrogenase flavoprotein C-terminal domain-like"/>
    <property type="match status" value="1"/>
</dbReference>
<dbReference type="Gene3D" id="3.30.465.10">
    <property type="match status" value="1"/>
</dbReference>
<feature type="domain" description="FAD-binding PCMH-type" evidence="4">
    <location>
        <begin position="1"/>
        <end position="177"/>
    </location>
</feature>
<dbReference type="FunFam" id="3.30.465.10:FF:000017">
    <property type="entry name" value="Xanthine dehydrogenase, FAD binding subunit"/>
    <property type="match status" value="1"/>
</dbReference>
<dbReference type="GO" id="GO:0071949">
    <property type="term" value="F:FAD binding"/>
    <property type="evidence" value="ECO:0007669"/>
    <property type="project" value="InterPro"/>
</dbReference>
<dbReference type="InterPro" id="IPR016167">
    <property type="entry name" value="FAD-bd_PCMH_sub1"/>
</dbReference>
<organism evidence="5">
    <name type="scientific">marine metagenome</name>
    <dbReference type="NCBI Taxonomy" id="408172"/>
    <lineage>
        <taxon>unclassified sequences</taxon>
        <taxon>metagenomes</taxon>
        <taxon>ecological metagenomes</taxon>
    </lineage>
</organism>
<dbReference type="PANTHER" id="PTHR42659:SF2">
    <property type="entry name" value="XANTHINE DEHYDROGENASE SUBUNIT C-RELATED"/>
    <property type="match status" value="1"/>
</dbReference>
<keyword evidence="3" id="KW-0560">Oxidoreductase</keyword>
<dbReference type="PANTHER" id="PTHR42659">
    <property type="entry name" value="XANTHINE DEHYDROGENASE SUBUNIT C-RELATED"/>
    <property type="match status" value="1"/>
</dbReference>
<dbReference type="InterPro" id="IPR002346">
    <property type="entry name" value="Mopterin_DH_FAD-bd"/>
</dbReference>
<evidence type="ECO:0000256" key="2">
    <source>
        <dbReference type="ARBA" id="ARBA00022827"/>
    </source>
</evidence>
<dbReference type="Pfam" id="PF03450">
    <property type="entry name" value="CO_deh_flav_C"/>
    <property type="match status" value="1"/>
</dbReference>
<keyword evidence="1" id="KW-0285">Flavoprotein</keyword>
<dbReference type="InterPro" id="IPR036683">
    <property type="entry name" value="CO_DH_flav_C_dom_sf"/>
</dbReference>
<dbReference type="GO" id="GO:0016491">
    <property type="term" value="F:oxidoreductase activity"/>
    <property type="evidence" value="ECO:0007669"/>
    <property type="project" value="UniProtKB-KW"/>
</dbReference>
<dbReference type="Gene3D" id="3.30.390.50">
    <property type="entry name" value="CO dehydrogenase flavoprotein, C-terminal domain"/>
    <property type="match status" value="1"/>
</dbReference>
<proteinExistence type="predicted"/>
<dbReference type="Gene3D" id="3.30.43.10">
    <property type="entry name" value="Uridine Diphospho-n-acetylenolpyruvylglucosamine Reductase, domain 2"/>
    <property type="match status" value="1"/>
</dbReference>
<name>A0A382BLZ0_9ZZZZ</name>
<dbReference type="InterPro" id="IPR036318">
    <property type="entry name" value="FAD-bd_PCMH-like_sf"/>
</dbReference>
<dbReference type="AlphaFoldDB" id="A0A382BLZ0"/>